<proteinExistence type="predicted"/>
<evidence type="ECO:0000313" key="1">
    <source>
        <dbReference type="EMBL" id="MEN2472538.1"/>
    </source>
</evidence>
<keyword evidence="2" id="KW-1185">Reference proteome</keyword>
<gene>
    <name evidence="1" type="ORF">VOI36_21765</name>
</gene>
<reference evidence="1 2" key="1">
    <citation type="submission" date="2024-05" db="EMBL/GenBank/DDBJ databases">
        <title>Burkholderia sp. Nov. a novel bacteria isolated from rhizosphere soil of Camellia sinensis.</title>
        <authorList>
            <person name="Dong Y."/>
        </authorList>
    </citation>
    <scope>NUCLEOTIDE SEQUENCE [LARGE SCALE GENOMIC DNA]</scope>
    <source>
        <strain evidence="1 2">GS2Y</strain>
    </source>
</reference>
<accession>A0ABU9WKP0</accession>
<dbReference type="RefSeq" id="WP_343493453.1">
    <property type="nucleotide sequence ID" value="NZ_CP183462.1"/>
</dbReference>
<comment type="caution">
    <text evidence="1">The sequence shown here is derived from an EMBL/GenBank/DDBJ whole genome shotgun (WGS) entry which is preliminary data.</text>
</comment>
<dbReference type="Proteomes" id="UP001466933">
    <property type="component" value="Unassembled WGS sequence"/>
</dbReference>
<dbReference type="EMBL" id="JBCPYA010000009">
    <property type="protein sequence ID" value="MEN2472538.1"/>
    <property type="molecule type" value="Genomic_DNA"/>
</dbReference>
<organism evidence="1 2">
    <name type="scientific">Burkholderia theae</name>
    <dbReference type="NCBI Taxonomy" id="3143496"/>
    <lineage>
        <taxon>Bacteria</taxon>
        <taxon>Pseudomonadati</taxon>
        <taxon>Pseudomonadota</taxon>
        <taxon>Betaproteobacteria</taxon>
        <taxon>Burkholderiales</taxon>
        <taxon>Burkholderiaceae</taxon>
        <taxon>Burkholderia</taxon>
    </lineage>
</organism>
<sequence length="55" mass="6018">MIAEKAGKGKVEQETLTRAVCYAVKCWAEYPAGSDERNGSFISEVEAAQLKPQLD</sequence>
<protein>
    <submittedName>
        <fullName evidence="1">Uncharacterized protein</fullName>
    </submittedName>
</protein>
<name>A0ABU9WKP0_9BURK</name>
<evidence type="ECO:0000313" key="2">
    <source>
        <dbReference type="Proteomes" id="UP001466933"/>
    </source>
</evidence>